<dbReference type="EMBL" id="REGN01010902">
    <property type="protein sequence ID" value="RMZ98223.1"/>
    <property type="molecule type" value="Genomic_DNA"/>
</dbReference>
<dbReference type="Proteomes" id="UP000276133">
    <property type="component" value="Unassembled WGS sequence"/>
</dbReference>
<accession>A0A3M7PGU4</accession>
<comment type="caution">
    <text evidence="1">The sequence shown here is derived from an EMBL/GenBank/DDBJ whole genome shotgun (WGS) entry which is preliminary data.</text>
</comment>
<evidence type="ECO:0000313" key="2">
    <source>
        <dbReference type="Proteomes" id="UP000276133"/>
    </source>
</evidence>
<proteinExistence type="predicted"/>
<evidence type="ECO:0000313" key="1">
    <source>
        <dbReference type="EMBL" id="RMZ98223.1"/>
    </source>
</evidence>
<protein>
    <submittedName>
        <fullName evidence="1">Uncharacterized protein</fullName>
    </submittedName>
</protein>
<dbReference type="AlphaFoldDB" id="A0A3M7PGU4"/>
<gene>
    <name evidence="1" type="ORF">BpHYR1_008217</name>
</gene>
<sequence length="123" mass="13938">MINKSKIQIFHLQIDHDAISLEYSWGVHSVLASLRAHGMDAVVYSHTFSQNILLNILCSRHILDAFQKIFKIPESFCNDISASTYDLDTKVPNIREVCSIGYDQSYYSVGRVSVSLSHQFLAD</sequence>
<name>A0A3M7PGU4_BRAPC</name>
<organism evidence="1 2">
    <name type="scientific">Brachionus plicatilis</name>
    <name type="common">Marine rotifer</name>
    <name type="synonym">Brachionus muelleri</name>
    <dbReference type="NCBI Taxonomy" id="10195"/>
    <lineage>
        <taxon>Eukaryota</taxon>
        <taxon>Metazoa</taxon>
        <taxon>Spiralia</taxon>
        <taxon>Gnathifera</taxon>
        <taxon>Rotifera</taxon>
        <taxon>Eurotatoria</taxon>
        <taxon>Monogononta</taxon>
        <taxon>Pseudotrocha</taxon>
        <taxon>Ploima</taxon>
        <taxon>Brachionidae</taxon>
        <taxon>Brachionus</taxon>
    </lineage>
</organism>
<reference evidence="1 2" key="1">
    <citation type="journal article" date="2018" name="Sci. Rep.">
        <title>Genomic signatures of local adaptation to the degree of environmental predictability in rotifers.</title>
        <authorList>
            <person name="Franch-Gras L."/>
            <person name="Hahn C."/>
            <person name="Garcia-Roger E.M."/>
            <person name="Carmona M.J."/>
            <person name="Serra M."/>
            <person name="Gomez A."/>
        </authorList>
    </citation>
    <scope>NUCLEOTIDE SEQUENCE [LARGE SCALE GENOMIC DNA]</scope>
    <source>
        <strain evidence="1">HYR1</strain>
    </source>
</reference>
<keyword evidence="2" id="KW-1185">Reference proteome</keyword>